<keyword evidence="1" id="KW-0472">Membrane</keyword>
<name>X1J1D3_9ZZZZ</name>
<evidence type="ECO:0000313" key="2">
    <source>
        <dbReference type="EMBL" id="GAH75330.1"/>
    </source>
</evidence>
<dbReference type="EMBL" id="BARU01026254">
    <property type="protein sequence ID" value="GAH75330.1"/>
    <property type="molecule type" value="Genomic_DNA"/>
</dbReference>
<keyword evidence="1" id="KW-1133">Transmembrane helix</keyword>
<reference evidence="2" key="1">
    <citation type="journal article" date="2014" name="Front. Microbiol.">
        <title>High frequency of phylogenetically diverse reductive dehalogenase-homologous genes in deep subseafloor sedimentary metagenomes.</title>
        <authorList>
            <person name="Kawai M."/>
            <person name="Futagami T."/>
            <person name="Toyoda A."/>
            <person name="Takaki Y."/>
            <person name="Nishi S."/>
            <person name="Hori S."/>
            <person name="Arai W."/>
            <person name="Tsubouchi T."/>
            <person name="Morono Y."/>
            <person name="Uchiyama I."/>
            <person name="Ito T."/>
            <person name="Fujiyama A."/>
            <person name="Inagaki F."/>
            <person name="Takami H."/>
        </authorList>
    </citation>
    <scope>NUCLEOTIDE SEQUENCE</scope>
    <source>
        <strain evidence="2">Expedition CK06-06</strain>
    </source>
</reference>
<protein>
    <recommendedName>
        <fullName evidence="3">ABC3 transporter permease protein domain-containing protein</fullName>
    </recommendedName>
</protein>
<feature type="transmembrane region" description="Helical" evidence="1">
    <location>
        <begin position="12"/>
        <end position="30"/>
    </location>
</feature>
<accession>X1J1D3</accession>
<evidence type="ECO:0000256" key="1">
    <source>
        <dbReference type="SAM" id="Phobius"/>
    </source>
</evidence>
<dbReference type="AlphaFoldDB" id="X1J1D3"/>
<gene>
    <name evidence="2" type="ORF">S03H2_42200</name>
</gene>
<comment type="caution">
    <text evidence="2">The sequence shown here is derived from an EMBL/GenBank/DDBJ whole genome shotgun (WGS) entry which is preliminary data.</text>
</comment>
<organism evidence="2">
    <name type="scientific">marine sediment metagenome</name>
    <dbReference type="NCBI Taxonomy" id="412755"/>
    <lineage>
        <taxon>unclassified sequences</taxon>
        <taxon>metagenomes</taxon>
        <taxon>ecological metagenomes</taxon>
    </lineage>
</organism>
<feature type="transmembrane region" description="Helical" evidence="1">
    <location>
        <begin position="185"/>
        <end position="205"/>
    </location>
</feature>
<dbReference type="PANTHER" id="PTHR32522:SF5">
    <property type="entry name" value="ABC3 TRANSPORTER PERMEASE PROTEIN DOMAIN-CONTAINING PROTEIN"/>
    <property type="match status" value="1"/>
</dbReference>
<dbReference type="PANTHER" id="PTHR32522">
    <property type="match status" value="1"/>
</dbReference>
<keyword evidence="1" id="KW-0812">Transmembrane</keyword>
<proteinExistence type="predicted"/>
<feature type="non-terminal residue" evidence="2">
    <location>
        <position position="272"/>
    </location>
</feature>
<feature type="transmembrane region" description="Helical" evidence="1">
    <location>
        <begin position="42"/>
        <end position="62"/>
    </location>
</feature>
<feature type="non-terminal residue" evidence="2">
    <location>
        <position position="1"/>
    </location>
</feature>
<sequence>ISGIVVANLISRFVIIPFANSVVATTTIGFTKITFSFSLTSILISYAMGISVGMVVSTFPALKAMRLQLIESIHPYRHEDTLYHLKKKSSVNYKIILVGIILAINGGFVFYFIPRLLISNDSTLFAGVLIAVLLLFNIGLTLAGLGLISIVLRCVIQIFRPVARRLHNVIKIFVFRYQRRNSSTVMIFALSFSFVIFTSTLINTLSAQSAANTQLTYGSDLVIETSGWEEPDESYTGGLGGGPFFPLSINDGNLRTNNLQIQQISINIDKVM</sequence>
<feature type="transmembrane region" description="Helical" evidence="1">
    <location>
        <begin position="95"/>
        <end position="113"/>
    </location>
</feature>
<evidence type="ECO:0008006" key="3">
    <source>
        <dbReference type="Google" id="ProtNLM"/>
    </source>
</evidence>
<feature type="transmembrane region" description="Helical" evidence="1">
    <location>
        <begin position="125"/>
        <end position="156"/>
    </location>
</feature>